<dbReference type="Proteomes" id="UP001642520">
    <property type="component" value="Unassembled WGS sequence"/>
</dbReference>
<reference evidence="2 3" key="1">
    <citation type="submission" date="2024-08" db="EMBL/GenBank/DDBJ databases">
        <authorList>
            <person name="Will J Nash"/>
            <person name="Angela Man"/>
            <person name="Seanna McTaggart"/>
            <person name="Kendall Baker"/>
            <person name="Tom Barker"/>
            <person name="Leah Catchpole"/>
            <person name="Alex Durrant"/>
            <person name="Karim Gharbi"/>
            <person name="Naomi Irish"/>
            <person name="Gemy Kaithakottil"/>
            <person name="Debby Ku"/>
            <person name="Aaliyah Providence"/>
            <person name="Felix Shaw"/>
            <person name="David Swarbreck"/>
            <person name="Chris Watkins"/>
            <person name="Ann M. McCartney"/>
            <person name="Giulio Formenti"/>
            <person name="Alice Mouton"/>
            <person name="Noel Vella"/>
            <person name="Bjorn M von Reumont"/>
            <person name="Adriana Vella"/>
            <person name="Wilfried Haerty"/>
        </authorList>
    </citation>
    <scope>NUCLEOTIDE SEQUENCE [LARGE SCALE GENOMIC DNA]</scope>
</reference>
<keyword evidence="3" id="KW-1185">Reference proteome</keyword>
<accession>A0ABP1PDT8</accession>
<evidence type="ECO:0000256" key="1">
    <source>
        <dbReference type="SAM" id="MobiDB-lite"/>
    </source>
</evidence>
<dbReference type="EMBL" id="CAXAJV020001300">
    <property type="protein sequence ID" value="CAL7950354.1"/>
    <property type="molecule type" value="Genomic_DNA"/>
</dbReference>
<proteinExistence type="predicted"/>
<name>A0ABP1PDT8_XYLVO</name>
<comment type="caution">
    <text evidence="2">The sequence shown here is derived from an EMBL/GenBank/DDBJ whole genome shotgun (WGS) entry which is preliminary data.</text>
</comment>
<organism evidence="2 3">
    <name type="scientific">Xylocopa violacea</name>
    <name type="common">Violet carpenter bee</name>
    <name type="synonym">Apis violacea</name>
    <dbReference type="NCBI Taxonomy" id="135666"/>
    <lineage>
        <taxon>Eukaryota</taxon>
        <taxon>Metazoa</taxon>
        <taxon>Ecdysozoa</taxon>
        <taxon>Arthropoda</taxon>
        <taxon>Hexapoda</taxon>
        <taxon>Insecta</taxon>
        <taxon>Pterygota</taxon>
        <taxon>Neoptera</taxon>
        <taxon>Endopterygota</taxon>
        <taxon>Hymenoptera</taxon>
        <taxon>Apocrita</taxon>
        <taxon>Aculeata</taxon>
        <taxon>Apoidea</taxon>
        <taxon>Anthophila</taxon>
        <taxon>Apidae</taxon>
        <taxon>Xylocopa</taxon>
        <taxon>Xylocopa</taxon>
    </lineage>
</organism>
<sequence length="120" mass="14531">MSKYREQRRKFQRGISWLFPRRIPISTDIETQRNQEPELARDVARRIKRMYKPRWRKMQRHRRRTEKDEEHLLDDVRNQRPTIAISKALKVRATLPVSSSPATNLKITKLIVLRNLPNFT</sequence>
<gene>
    <name evidence="2" type="ORF">XYLVIOL_LOCUS9906</name>
</gene>
<feature type="region of interest" description="Disordered" evidence="1">
    <location>
        <begin position="54"/>
        <end position="73"/>
    </location>
</feature>
<evidence type="ECO:0000313" key="3">
    <source>
        <dbReference type="Proteomes" id="UP001642520"/>
    </source>
</evidence>
<evidence type="ECO:0000313" key="2">
    <source>
        <dbReference type="EMBL" id="CAL7950354.1"/>
    </source>
</evidence>
<feature type="compositionally biased region" description="Basic residues" evidence="1">
    <location>
        <begin position="54"/>
        <end position="64"/>
    </location>
</feature>
<protein>
    <submittedName>
        <fullName evidence="2">Uncharacterized protein</fullName>
    </submittedName>
</protein>